<dbReference type="Pfam" id="PF13565">
    <property type="entry name" value="HTH_32"/>
    <property type="match status" value="1"/>
</dbReference>
<dbReference type="EMBL" id="BJCF01000001">
    <property type="protein sequence ID" value="GCL40423.1"/>
    <property type="molecule type" value="Genomic_DNA"/>
</dbReference>
<comment type="caution">
    <text evidence="1">The sequence shown here is derived from an EMBL/GenBank/DDBJ whole genome shotgun (WGS) entry which is preliminary data.</text>
</comment>
<evidence type="ECO:0000313" key="2">
    <source>
        <dbReference type="Proteomes" id="UP000299367"/>
    </source>
</evidence>
<evidence type="ECO:0000313" key="1">
    <source>
        <dbReference type="EMBL" id="GCL40423.1"/>
    </source>
</evidence>
<protein>
    <submittedName>
        <fullName evidence="1">Uncharacterized protein</fullName>
    </submittedName>
</protein>
<name>A0A480A9J6_9CYAN</name>
<reference evidence="2" key="1">
    <citation type="submission" date="2019-02" db="EMBL/GenBank/DDBJ databases">
        <title>Draft genome sequence of Dolichospermum planctonicum NIES-80.</title>
        <authorList>
            <person name="Yamaguchi H."/>
            <person name="Suzuki S."/>
            <person name="Kawachi M."/>
        </authorList>
    </citation>
    <scope>NUCLEOTIDE SEQUENCE [LARGE SCALE GENOMIC DNA]</scope>
    <source>
        <strain evidence="2">NIES-80</strain>
    </source>
</reference>
<dbReference type="SUPFAM" id="SSF46689">
    <property type="entry name" value="Homeodomain-like"/>
    <property type="match status" value="1"/>
</dbReference>
<dbReference type="InterPro" id="IPR009057">
    <property type="entry name" value="Homeodomain-like_sf"/>
</dbReference>
<dbReference type="AlphaFoldDB" id="A0A480A9J6"/>
<gene>
    <name evidence="1" type="ORF">NIES80_01080</name>
</gene>
<dbReference type="Proteomes" id="UP000299367">
    <property type="component" value="Unassembled WGS sequence"/>
</dbReference>
<accession>A0A480A9J6</accession>
<organism evidence="1 2">
    <name type="scientific">Dolichospermum planctonicum</name>
    <dbReference type="NCBI Taxonomy" id="136072"/>
    <lineage>
        <taxon>Bacteria</taxon>
        <taxon>Bacillati</taxon>
        <taxon>Cyanobacteriota</taxon>
        <taxon>Cyanophyceae</taxon>
        <taxon>Nostocales</taxon>
        <taxon>Aphanizomenonaceae</taxon>
        <taxon>Dolichospermum</taxon>
    </lineage>
</organism>
<dbReference type="RefSeq" id="WP_236097039.1">
    <property type="nucleotide sequence ID" value="NZ_BJCF01000001.1"/>
</dbReference>
<sequence length="254" mass="29149">MAAGFYSDNFEPFMQYQWTSGTSSNSLGDNSLGSFLSDFQRQMLLKSLQENCSQSQRQRIQIMLLADEGITQAEICQILGCCPATARHWIHIARQGMAHQWQDSRIGRPKSVSDEYLRRLKELLYSNPRDYGYISQHWTLNRLHKHLYQEFGFKVSDRHFKRIFKQMGLSTRTKSSHNEQNSPKSAAEPKIAIADLKKANTADSSEIIPINFHKAVKDSDIYGAQYLRSISISGTNQQYLGVFTDRRRILSLSS</sequence>
<proteinExistence type="predicted"/>